<dbReference type="AlphaFoldDB" id="A0ABD8ART1"/>
<evidence type="ECO:0000313" key="1">
    <source>
        <dbReference type="EMBL" id="WWP20216.1"/>
    </source>
</evidence>
<gene>
    <name evidence="1" type="ORF">V6668_27975</name>
</gene>
<reference evidence="1 2" key="1">
    <citation type="submission" date="2024-02" db="EMBL/GenBank/DDBJ databases">
        <title>Complete sequences of two Paenibacillus sp. strains and one Lysinibacillus strain isolated from the environment on STAA medium highlight biotechnological potential.</title>
        <authorList>
            <person name="Attere S.A."/>
            <person name="Piche L.C."/>
            <person name="Intertaglia L."/>
            <person name="Lami R."/>
            <person name="Charette S.J."/>
            <person name="Vincent A.T."/>
        </authorList>
    </citation>
    <scope>NUCLEOTIDE SEQUENCE [LARGE SCALE GENOMIC DNA]</scope>
    <source>
        <strain evidence="1 2">Y5S-7</strain>
    </source>
</reference>
<name>A0ABD8ART1_PAEAM</name>
<proteinExistence type="predicted"/>
<sequence length="49" mass="5357">MLPGTVISQGLWWDGDGKKQRANSLTSNRLSDMGNGATFFSATVEVKRQ</sequence>
<dbReference type="Proteomes" id="UP001364764">
    <property type="component" value="Chromosome"/>
</dbReference>
<accession>A0ABD8ART1</accession>
<dbReference type="InterPro" id="IPR009010">
    <property type="entry name" value="Asp_de-COase-like_dom_sf"/>
</dbReference>
<dbReference type="GeneID" id="93479394"/>
<dbReference type="RefSeq" id="WP_338707213.1">
    <property type="nucleotide sequence ID" value="NZ_CP145892.1"/>
</dbReference>
<dbReference type="SUPFAM" id="SSF50692">
    <property type="entry name" value="ADC-like"/>
    <property type="match status" value="1"/>
</dbReference>
<evidence type="ECO:0000313" key="2">
    <source>
        <dbReference type="Proteomes" id="UP001364764"/>
    </source>
</evidence>
<organism evidence="1 2">
    <name type="scientific">Paenibacillus amylolyticus</name>
    <dbReference type="NCBI Taxonomy" id="1451"/>
    <lineage>
        <taxon>Bacteria</taxon>
        <taxon>Bacillati</taxon>
        <taxon>Bacillota</taxon>
        <taxon>Bacilli</taxon>
        <taxon>Bacillales</taxon>
        <taxon>Paenibacillaceae</taxon>
        <taxon>Paenibacillus</taxon>
    </lineage>
</organism>
<protein>
    <submittedName>
        <fullName evidence="1">Uncharacterized protein</fullName>
    </submittedName>
</protein>
<dbReference type="EMBL" id="CP145892">
    <property type="protein sequence ID" value="WWP20216.1"/>
    <property type="molecule type" value="Genomic_DNA"/>
</dbReference>